<dbReference type="OrthoDB" id="9811243at2"/>
<dbReference type="eggNOG" id="COG1413">
    <property type="taxonomic scope" value="Bacteria"/>
</dbReference>
<reference evidence="1 2" key="1">
    <citation type="submission" date="2008-07" db="EMBL/GenBank/DDBJ databases">
        <authorList>
            <person name="Tandeau de Marsac N."/>
            <person name="Ferriera S."/>
            <person name="Johnson J."/>
            <person name="Kravitz S."/>
            <person name="Beeson K."/>
            <person name="Sutton G."/>
            <person name="Rogers Y.-H."/>
            <person name="Friedman R."/>
            <person name="Frazier M."/>
            <person name="Venter J.C."/>
        </authorList>
    </citation>
    <scope>NUCLEOTIDE SEQUENCE [LARGE SCALE GENOMIC DNA]</scope>
    <source>
        <strain evidence="1 2">PCC 7420</strain>
    </source>
</reference>
<accession>B4VL72</accession>
<evidence type="ECO:0000313" key="1">
    <source>
        <dbReference type="EMBL" id="EDX77143.1"/>
    </source>
</evidence>
<protein>
    <recommendedName>
        <fullName evidence="3">PBS lyase HEAT-like repeat domain protein</fullName>
    </recommendedName>
</protein>
<dbReference type="RefSeq" id="WP_006099255.1">
    <property type="nucleotide sequence ID" value="NZ_DS989844.1"/>
</dbReference>
<dbReference type="Proteomes" id="UP000003835">
    <property type="component" value="Unassembled WGS sequence"/>
</dbReference>
<keyword evidence="2" id="KW-1185">Reference proteome</keyword>
<dbReference type="STRING" id="118168.MC7420_280"/>
<dbReference type="EMBL" id="DS989844">
    <property type="protein sequence ID" value="EDX77143.1"/>
    <property type="molecule type" value="Genomic_DNA"/>
</dbReference>
<gene>
    <name evidence="1" type="ORF">MC7420_280</name>
</gene>
<evidence type="ECO:0000313" key="2">
    <source>
        <dbReference type="Proteomes" id="UP000003835"/>
    </source>
</evidence>
<dbReference type="AlphaFoldDB" id="B4VL72"/>
<name>B4VL72_9CYAN</name>
<sequence>MSAALYDLNWQIIRVIQGDNKITPNEVIYQVPEQKLRVHYIEDFKLGLNYLVIVGHDLEATIEEIHSSLHTYRKNQIFSFMESAKSREDKILSIYYLALVAPNRYNLEIFRIFQDRLFDSDAEIRGATVLAIAYVGWKQFIELLNRLTDIESDQSVKEDCEILCENLKNIDKINSHNV</sequence>
<proteinExistence type="predicted"/>
<organism evidence="1 2">
    <name type="scientific">Coleofasciculus chthonoplastes PCC 7420</name>
    <dbReference type="NCBI Taxonomy" id="118168"/>
    <lineage>
        <taxon>Bacteria</taxon>
        <taxon>Bacillati</taxon>
        <taxon>Cyanobacteriota</taxon>
        <taxon>Cyanophyceae</taxon>
        <taxon>Coleofasciculales</taxon>
        <taxon>Coleofasciculaceae</taxon>
        <taxon>Coleofasciculus</taxon>
    </lineage>
</organism>
<dbReference type="HOGENOM" id="CLU_1508143_0_0_3"/>
<evidence type="ECO:0008006" key="3">
    <source>
        <dbReference type="Google" id="ProtNLM"/>
    </source>
</evidence>